<gene>
    <name evidence="2" type="ORF">CEUSTIGMA_g6266.t1</name>
</gene>
<accession>A0A250X7D7</accession>
<feature type="compositionally biased region" description="Polar residues" evidence="1">
    <location>
        <begin position="1164"/>
        <end position="1176"/>
    </location>
</feature>
<keyword evidence="3" id="KW-1185">Reference proteome</keyword>
<feature type="compositionally biased region" description="Polar residues" evidence="1">
    <location>
        <begin position="659"/>
        <end position="668"/>
    </location>
</feature>
<evidence type="ECO:0000256" key="1">
    <source>
        <dbReference type="SAM" id="MobiDB-lite"/>
    </source>
</evidence>
<sequence>MSFRFSSAAWALHFSKNKSALKVAQHRGAFVEISRHYKRGSNALSVVKPVGRLLLDDGNSAIQLSVPSSVHPVARHAAILGAGTPSPMQKLKQKLDTTKKFSMTQSMRKLLTDRAMRQKYGHCFKHMDVRRYVWKCQRMAGKKHRRGDFALDDSLPKPLSFLKLSQSLQLQVLRERAVALSAVLPVLELSDCWALYTGVPGLLCFMTLEVARRLWATAVLLGLPYQLLVQKASEHPQLVLLEPGSVEVQCSQISLLLGLPLRKVARVVATSPNAAGLLTYQPQQLAKRCQCLTSLLGSTPYNILNMMAKEQSWTSMPLNMISGRMAKLLGTVQRYEQPQDQQLPHAASVAVVRQALYKCPSLINFVGTRHLLSTLQALTTTLCIPPSQALLLLSDCPRCIGGLSEACQVREVLDAVSEILQCAASPQSIKVEGERRLLQPLYSKRDRSEEDDNKPIFTGALSLHVVLRCPDLLLQPPEITKRCFKSLAEALRDPSTELGGVIEVSSKELATAALLAMQVPKLLLLLLPEQAGGAASSTAFSQRTLSTENWACSQPLSSRHWKGQTLTVTLGAYEEAHPQSTFATNVVIYGNRIQNLRKALGLDKEAAQNLILRCPEALLHDAPEPAAALRAAREAIQGAEEPRTLPRGRSSSESRRGVTASSTATTKARLSLTAARSQGHLEKGIVPQNLSEAEVREWRRLAQQCPAVLTTPQGSAAWARMHLQDGALQGVDRGLVSEYLITEPRLIASGGGVWRGLLYRLVSEIQLLCNQAGQVVPLGYNSRAMAPGARLMGRQNVEGNKGEDASSCSWVEAAEVVLQNPWLLQHAAAMERQATGRAGGTSAGGRISTDNMELEIVIQGNESRFNSYSRLQPPSLLGGGDVLSALRFVIDSLGLTKPVQAMHLLLMLCGQNQDMNQARHEGRRSTVLGTSSEASDRSSISSSILKMVFRQDDDMSHQMSKWLLPPPQLSKPFLEVVGNVVKLIRSVPEWNAELERYIQLDNRMALKTLLLVSLEQTLRLQKLSEQGLTSQVSFMAALRLPMGSPIFLQTLSLGSNTGADLSEGKIELRHYLGTGTNYQHSPLSSDRALSSQSSHSSSPTAPTSSQFTSPFSVTAMKVASAGSGHRRRGYMSGAGSGSAPSFSTVPQYTAPPSVLPVQQIASAPCSSPAVSHSGTTHLPPVSAAAGSQHSSTTSPTKSQSTTPTADATCSQAPGSTTNPTHHYPSPNKVPVHSNRNTDHKPSIQPPQPISSIRFIPHRPLSLTGLPVHSSRTGDIYSATDPSTISCNAPSGTSCTPIGYTDTSSPARPHPPVFDRHGDAVLTHYNHVGLDGKGKSTRLLTGSRRGAQCSEGVSGNAVEDQKFVKEKQRLISRRTTGHAYHGKDLN</sequence>
<feature type="compositionally biased region" description="Low complexity" evidence="1">
    <location>
        <begin position="1187"/>
        <end position="1204"/>
    </location>
</feature>
<organism evidence="2 3">
    <name type="scientific">Chlamydomonas eustigma</name>
    <dbReference type="NCBI Taxonomy" id="1157962"/>
    <lineage>
        <taxon>Eukaryota</taxon>
        <taxon>Viridiplantae</taxon>
        <taxon>Chlorophyta</taxon>
        <taxon>core chlorophytes</taxon>
        <taxon>Chlorophyceae</taxon>
        <taxon>CS clade</taxon>
        <taxon>Chlamydomonadales</taxon>
        <taxon>Chlamydomonadaceae</taxon>
        <taxon>Chlamydomonas</taxon>
    </lineage>
</organism>
<feature type="region of interest" description="Disordered" evidence="1">
    <location>
        <begin position="1077"/>
        <end position="1144"/>
    </location>
</feature>
<dbReference type="OrthoDB" id="10692735at2759"/>
<name>A0A250X7D7_9CHLO</name>
<feature type="region of interest" description="Disordered" evidence="1">
    <location>
        <begin position="635"/>
        <end position="669"/>
    </location>
</feature>
<feature type="compositionally biased region" description="Basic and acidic residues" evidence="1">
    <location>
        <begin position="640"/>
        <end position="656"/>
    </location>
</feature>
<dbReference type="EMBL" id="BEGY01000036">
    <property type="protein sequence ID" value="GAX78829.1"/>
    <property type="molecule type" value="Genomic_DNA"/>
</dbReference>
<feature type="compositionally biased region" description="Polar residues" evidence="1">
    <location>
        <begin position="1205"/>
        <end position="1220"/>
    </location>
</feature>
<reference evidence="2 3" key="1">
    <citation type="submission" date="2017-08" db="EMBL/GenBank/DDBJ databases">
        <title>Acidophilic green algal genome provides insights into adaptation to an acidic environment.</title>
        <authorList>
            <person name="Hirooka S."/>
            <person name="Hirose Y."/>
            <person name="Kanesaki Y."/>
            <person name="Higuchi S."/>
            <person name="Fujiwara T."/>
            <person name="Onuma R."/>
            <person name="Era A."/>
            <person name="Ohbayashi R."/>
            <person name="Uzuka A."/>
            <person name="Nozaki H."/>
            <person name="Yoshikawa H."/>
            <person name="Miyagishima S.Y."/>
        </authorList>
    </citation>
    <scope>NUCLEOTIDE SEQUENCE [LARGE SCALE GENOMIC DNA]</scope>
    <source>
        <strain evidence="2 3">NIES-2499</strain>
    </source>
</reference>
<comment type="caution">
    <text evidence="2">The sequence shown here is derived from an EMBL/GenBank/DDBJ whole genome shotgun (WGS) entry which is preliminary data.</text>
</comment>
<feature type="compositionally biased region" description="Low complexity" evidence="1">
    <location>
        <begin position="1080"/>
        <end position="1112"/>
    </location>
</feature>
<evidence type="ECO:0000313" key="2">
    <source>
        <dbReference type="EMBL" id="GAX78829.1"/>
    </source>
</evidence>
<evidence type="ECO:0000313" key="3">
    <source>
        <dbReference type="Proteomes" id="UP000232323"/>
    </source>
</evidence>
<feature type="region of interest" description="Disordered" evidence="1">
    <location>
        <begin position="1164"/>
        <end position="1251"/>
    </location>
</feature>
<dbReference type="Proteomes" id="UP000232323">
    <property type="component" value="Unassembled WGS sequence"/>
</dbReference>
<protein>
    <submittedName>
        <fullName evidence="2">Uncharacterized protein</fullName>
    </submittedName>
</protein>
<proteinExistence type="predicted"/>